<sequence length="78" mass="8342">MTVVSDAVVDRLGGVRKVADDGAFIGVERLPAGGWLLRASAGVADYTPERAARVFEALRPVLPAGAYPSTFEDDWRPL</sequence>
<name>A0ABQ4IKQ4_9ACTN</name>
<organism evidence="1 2">
    <name type="scientific">Micromonospora gifhornensis</name>
    <dbReference type="NCBI Taxonomy" id="84594"/>
    <lineage>
        <taxon>Bacteria</taxon>
        <taxon>Bacillati</taxon>
        <taxon>Actinomycetota</taxon>
        <taxon>Actinomycetes</taxon>
        <taxon>Micromonosporales</taxon>
        <taxon>Micromonosporaceae</taxon>
        <taxon>Micromonospora</taxon>
    </lineage>
</organism>
<evidence type="ECO:0000313" key="1">
    <source>
        <dbReference type="EMBL" id="GIJ18480.1"/>
    </source>
</evidence>
<dbReference type="EMBL" id="BOPA01000042">
    <property type="protein sequence ID" value="GIJ18480.1"/>
    <property type="molecule type" value="Genomic_DNA"/>
</dbReference>
<gene>
    <name evidence="1" type="ORF">Vgi01_51640</name>
</gene>
<dbReference type="Proteomes" id="UP000647860">
    <property type="component" value="Unassembled WGS sequence"/>
</dbReference>
<protein>
    <submittedName>
        <fullName evidence="1">Uncharacterized protein</fullName>
    </submittedName>
</protein>
<evidence type="ECO:0000313" key="2">
    <source>
        <dbReference type="Proteomes" id="UP000647860"/>
    </source>
</evidence>
<dbReference type="RefSeq" id="WP_204292791.1">
    <property type="nucleotide sequence ID" value="NZ_BAAAGZ010000054.1"/>
</dbReference>
<proteinExistence type="predicted"/>
<accession>A0ABQ4IKQ4</accession>
<comment type="caution">
    <text evidence="1">The sequence shown here is derived from an EMBL/GenBank/DDBJ whole genome shotgun (WGS) entry which is preliminary data.</text>
</comment>
<keyword evidence="2" id="KW-1185">Reference proteome</keyword>
<reference evidence="1 2" key="1">
    <citation type="submission" date="2021-01" db="EMBL/GenBank/DDBJ databases">
        <title>Whole genome shotgun sequence of Verrucosispora gifhornensis NBRC 16317.</title>
        <authorList>
            <person name="Komaki H."/>
            <person name="Tamura T."/>
        </authorList>
    </citation>
    <scope>NUCLEOTIDE SEQUENCE [LARGE SCALE GENOMIC DNA]</scope>
    <source>
        <strain evidence="1 2">NBRC 16317</strain>
    </source>
</reference>